<dbReference type="PANTHER" id="PTHR36919:SF3">
    <property type="entry name" value="BLL5882 PROTEIN"/>
    <property type="match status" value="1"/>
</dbReference>
<sequence>MKRVLCGLAAAVVSFAAVASDATPVGLWKTIDDSTKKERSYVRITEAGGVISGKLEKLIDSPDAEKLVCDKCTDDRKDKPLLGLQLIRGVKKSEEADSARWEGGTILDPANGKTYKVRLTPIDGGKKLEVRGYVGAPVFGRTQTWVRAE</sequence>
<evidence type="ECO:0000313" key="2">
    <source>
        <dbReference type="Proteomes" id="UP000193427"/>
    </source>
</evidence>
<dbReference type="Gene3D" id="2.40.128.520">
    <property type="match status" value="1"/>
</dbReference>
<dbReference type="KEGG" id="rgu:A4W93_05890"/>
<name>A0A1W6L579_9BURK</name>
<evidence type="ECO:0000313" key="1">
    <source>
        <dbReference type="EMBL" id="ARN19481.1"/>
    </source>
</evidence>
<dbReference type="AlphaFoldDB" id="A0A1W6L579"/>
<protein>
    <submittedName>
        <fullName evidence="1">Uncharacterized protein</fullName>
    </submittedName>
</protein>
<dbReference type="InterPro" id="IPR019223">
    <property type="entry name" value="DUF2147"/>
</dbReference>
<proteinExistence type="predicted"/>
<reference evidence="1 2" key="1">
    <citation type="submission" date="2016-04" db="EMBL/GenBank/DDBJ databases">
        <title>Complete genome sequence of natural rubber-degrading, novel Gram-negative bacterium, Rhizobacter gummiphilus strain NS21.</title>
        <authorList>
            <person name="Tabata M."/>
            <person name="Kasai D."/>
            <person name="Fukuda M."/>
        </authorList>
    </citation>
    <scope>NUCLEOTIDE SEQUENCE [LARGE SCALE GENOMIC DNA]</scope>
    <source>
        <strain evidence="1 2">NS21</strain>
    </source>
</reference>
<dbReference type="EMBL" id="CP015118">
    <property type="protein sequence ID" value="ARN19481.1"/>
    <property type="molecule type" value="Genomic_DNA"/>
</dbReference>
<dbReference type="PANTHER" id="PTHR36919">
    <property type="entry name" value="BLR1215 PROTEIN"/>
    <property type="match status" value="1"/>
</dbReference>
<accession>A0A1W6L579</accession>
<dbReference type="RefSeq" id="WP_085749741.1">
    <property type="nucleotide sequence ID" value="NZ_BSPR01000002.1"/>
</dbReference>
<organism evidence="1 2">
    <name type="scientific">Piscinibacter gummiphilus</name>
    <dbReference type="NCBI Taxonomy" id="946333"/>
    <lineage>
        <taxon>Bacteria</taxon>
        <taxon>Pseudomonadati</taxon>
        <taxon>Pseudomonadota</taxon>
        <taxon>Betaproteobacteria</taxon>
        <taxon>Burkholderiales</taxon>
        <taxon>Sphaerotilaceae</taxon>
        <taxon>Piscinibacter</taxon>
    </lineage>
</organism>
<dbReference type="Pfam" id="PF09917">
    <property type="entry name" value="DUF2147"/>
    <property type="match status" value="1"/>
</dbReference>
<keyword evidence="2" id="KW-1185">Reference proteome</keyword>
<dbReference type="Proteomes" id="UP000193427">
    <property type="component" value="Chromosome"/>
</dbReference>
<gene>
    <name evidence="1" type="ORF">A4W93_05890</name>
</gene>
<dbReference type="STRING" id="946333.A4W93_05890"/>
<dbReference type="OrthoDB" id="9814399at2"/>